<dbReference type="Gene3D" id="2.60.40.10">
    <property type="entry name" value="Immunoglobulins"/>
    <property type="match status" value="4"/>
</dbReference>
<feature type="chain" id="PRO_5043495038" description="chitinase" evidence="7">
    <location>
        <begin position="23"/>
        <end position="847"/>
    </location>
</feature>
<gene>
    <name evidence="9" type="primary">chiA</name>
    <name evidence="9" type="ORF">VIBNISOn1_1610074</name>
</gene>
<dbReference type="GO" id="GO:0005975">
    <property type="term" value="P:carbohydrate metabolic process"/>
    <property type="evidence" value="ECO:0007669"/>
    <property type="project" value="InterPro"/>
</dbReference>
<dbReference type="CDD" id="cd12214">
    <property type="entry name" value="ChiA1_BD"/>
    <property type="match status" value="1"/>
</dbReference>
<evidence type="ECO:0000256" key="7">
    <source>
        <dbReference type="SAM" id="SignalP"/>
    </source>
</evidence>
<dbReference type="InterPro" id="IPR017853">
    <property type="entry name" value="GH"/>
</dbReference>
<dbReference type="InterPro" id="IPR003610">
    <property type="entry name" value="CBM5/12"/>
</dbReference>
<evidence type="ECO:0000256" key="2">
    <source>
        <dbReference type="ARBA" id="ARBA00012729"/>
    </source>
</evidence>
<dbReference type="InterPro" id="IPR013783">
    <property type="entry name" value="Ig-like_fold"/>
</dbReference>
<evidence type="ECO:0000256" key="6">
    <source>
        <dbReference type="RuleBase" id="RU000489"/>
    </source>
</evidence>
<dbReference type="GO" id="GO:0030246">
    <property type="term" value="F:carbohydrate binding"/>
    <property type="evidence" value="ECO:0007669"/>
    <property type="project" value="InterPro"/>
</dbReference>
<dbReference type="AlphaFoldDB" id="A0AAV2VNC5"/>
<evidence type="ECO:0000256" key="5">
    <source>
        <dbReference type="ARBA" id="ARBA00023295"/>
    </source>
</evidence>
<dbReference type="PROSITE" id="PS51910">
    <property type="entry name" value="GH18_2"/>
    <property type="match status" value="1"/>
</dbReference>
<keyword evidence="5 6" id="KW-0326">Glycosidase</keyword>
<dbReference type="EMBL" id="CAOF01000070">
    <property type="protein sequence ID" value="CCO45951.1"/>
    <property type="molecule type" value="Genomic_DNA"/>
</dbReference>
<dbReference type="SMART" id="SM00636">
    <property type="entry name" value="Glyco_18"/>
    <property type="match status" value="1"/>
</dbReference>
<dbReference type="Gene3D" id="2.10.10.20">
    <property type="entry name" value="Carbohydrate-binding module superfamily 5/12"/>
    <property type="match status" value="1"/>
</dbReference>
<name>A0AAV2VNC5_9VIBR</name>
<comment type="similarity">
    <text evidence="1">Belongs to the glycosyl hydrolase 18 family. Chitinase class II subfamily.</text>
</comment>
<dbReference type="PROSITE" id="PS01095">
    <property type="entry name" value="GH18_1"/>
    <property type="match status" value="1"/>
</dbReference>
<keyword evidence="7" id="KW-0732">Signal</keyword>
<dbReference type="SMART" id="SM00495">
    <property type="entry name" value="ChtBD3"/>
    <property type="match status" value="2"/>
</dbReference>
<dbReference type="PANTHER" id="PTHR45708">
    <property type="entry name" value="ENDOCHITINASE"/>
    <property type="match status" value="1"/>
</dbReference>
<sequence>MKRTIISGAILSALSLAGSVQAATVDCTALPVWQPETTYSTDGKVQFENNAYQARWWSQGKSPATHSGDWQEWQWLGACSGYNALPEVTITSPLNNAQLSTGQIIGLQANASDIDGNVAQVEFFLSGVSLGVVTAAPYTLDWTTTTGSHTISAVVTDNLGATNEATVQISVSPAGDLVPPSIQLTSPTGSETLVQGDVLAITANASDTDGSVSKVEFYVDNALVATDTTAPFEHNWTAVAGTHVVSAKATDNDNQSTASQEVTVNVNSGSSGGCADAIPYVAGTAYSNGDLVENNNQKYRCDQAGWCSSSSAWAYEPGVGAHWQEAWTGLGACSAAPEVTLTAPTTGDVILAGSTVAVSANASDADGTVTQVEFFANSTSIGVDTQAPYTVNWSATAVGETTVRAVATDNGGSTGEASALVTVSDQPVVTRLTAPANGSVVGVGKSTLVSADATSLTGTVQSVDFLVNGSVIASDTTAPYSTNWTPAAIGSYTLTVIAKDSAGNSAVSSGVTVSAVEQVAKKHNLIGYWHNFVNGSGCPIRLADMSERWDIIDIAFADNDRNSDGTVHFNLYSGDIHSTCPAMDPVQFKQDMAALQAKGKIFVLSLGGAEGTITLNTDQDEANFVSSLTAIIKEWGFDGLDVDLESGSNLVHGSQIQARLGRALKAIEANTGGDMYLTMAPEHPYVQGGMVAYTGIWGAYIPVIDQVRDTLDLLHVQLYNNGGLPNPYMPGAAPEGSVDMMVASAKMLVEGFALADGSQFAPLRDDQVAIGLPSGPSSANSGQAPVQNIYDALDCLIKGTKCSSVVPAKLYPNFGGVMTWSINWDQHDGFNFSVPVGNKLDQLNAGK</sequence>
<dbReference type="GO" id="GO:0008843">
    <property type="term" value="F:endochitinase activity"/>
    <property type="evidence" value="ECO:0007669"/>
    <property type="project" value="UniProtKB-EC"/>
</dbReference>
<dbReference type="SUPFAM" id="SSF51445">
    <property type="entry name" value="(Trans)glycosidases"/>
    <property type="match status" value="1"/>
</dbReference>
<dbReference type="InterPro" id="IPR036573">
    <property type="entry name" value="CBM_sf_5/12"/>
</dbReference>
<dbReference type="PANTHER" id="PTHR45708:SF49">
    <property type="entry name" value="ENDOCHITINASE"/>
    <property type="match status" value="1"/>
</dbReference>
<dbReference type="CDD" id="cd02871">
    <property type="entry name" value="GH18_chitinase_D-like"/>
    <property type="match status" value="1"/>
</dbReference>
<keyword evidence="4" id="KW-0119">Carbohydrate metabolism</keyword>
<protein>
    <recommendedName>
        <fullName evidence="2">chitinase</fullName>
        <ecNumber evidence="2">3.2.1.14</ecNumber>
    </recommendedName>
</protein>
<accession>A0AAV2VNC5</accession>
<feature type="signal peptide" evidence="7">
    <location>
        <begin position="1"/>
        <end position="22"/>
    </location>
</feature>
<dbReference type="InterPro" id="IPR050542">
    <property type="entry name" value="Glycosyl_Hydrlase18_Chitinase"/>
</dbReference>
<dbReference type="RefSeq" id="WP_022611249.1">
    <property type="nucleotide sequence ID" value="NZ_LK391965.1"/>
</dbReference>
<evidence type="ECO:0000256" key="3">
    <source>
        <dbReference type="ARBA" id="ARBA00022801"/>
    </source>
</evidence>
<dbReference type="CDD" id="cd12215">
    <property type="entry name" value="ChiC_BD"/>
    <property type="match status" value="1"/>
</dbReference>
<reference evidence="9 10" key="1">
    <citation type="journal article" date="2013" name="ISME J.">
        <title>Comparative genomics of pathogenic lineages of Vibrio nigripulchritudo identifies virulence-associated traits.</title>
        <authorList>
            <person name="Goudenege D."/>
            <person name="Labreuche Y."/>
            <person name="Krin E."/>
            <person name="Ansquer D."/>
            <person name="Mangenot S."/>
            <person name="Calteau A."/>
            <person name="Medigue C."/>
            <person name="Mazel D."/>
            <person name="Polz M.F."/>
            <person name="Le Roux F."/>
        </authorList>
    </citation>
    <scope>NUCLEOTIDE SEQUENCE [LARGE SCALE GENOMIC DNA]</scope>
    <source>
        <strain evidence="9 10">SOn1</strain>
    </source>
</reference>
<dbReference type="InterPro" id="IPR011583">
    <property type="entry name" value="Chitinase_II/V-like_cat"/>
</dbReference>
<organism evidence="9 10">
    <name type="scientific">Vibrio nigripulchritudo SOn1</name>
    <dbReference type="NCBI Taxonomy" id="1238450"/>
    <lineage>
        <taxon>Bacteria</taxon>
        <taxon>Pseudomonadati</taxon>
        <taxon>Pseudomonadota</taxon>
        <taxon>Gammaproteobacteria</taxon>
        <taxon>Vibrionales</taxon>
        <taxon>Vibrionaceae</taxon>
        <taxon>Vibrio</taxon>
    </lineage>
</organism>
<dbReference type="InterPro" id="IPR001223">
    <property type="entry name" value="Glyco_hydro18_cat"/>
</dbReference>
<dbReference type="Pfam" id="PF17957">
    <property type="entry name" value="Big_7"/>
    <property type="match status" value="4"/>
</dbReference>
<dbReference type="GO" id="GO:0005576">
    <property type="term" value="C:extracellular region"/>
    <property type="evidence" value="ECO:0007669"/>
    <property type="project" value="InterPro"/>
</dbReference>
<dbReference type="SUPFAM" id="SSF51055">
    <property type="entry name" value="Carbohydrate binding domain"/>
    <property type="match status" value="1"/>
</dbReference>
<evidence type="ECO:0000259" key="8">
    <source>
        <dbReference type="PROSITE" id="PS51910"/>
    </source>
</evidence>
<dbReference type="Gene3D" id="3.20.20.80">
    <property type="entry name" value="Glycosidases"/>
    <property type="match status" value="1"/>
</dbReference>
<comment type="caution">
    <text evidence="9">The sequence shown here is derived from an EMBL/GenBank/DDBJ whole genome shotgun (WGS) entry which is preliminary data.</text>
</comment>
<evidence type="ECO:0000313" key="9">
    <source>
        <dbReference type="EMBL" id="CCO45951.1"/>
    </source>
</evidence>
<keyword evidence="3 6" id="KW-0378">Hydrolase</keyword>
<dbReference type="Pfam" id="PF00704">
    <property type="entry name" value="Glyco_hydro_18"/>
    <property type="match status" value="1"/>
</dbReference>
<dbReference type="InterPro" id="IPR001579">
    <property type="entry name" value="Glyco_hydro_18_chit_AS"/>
</dbReference>
<evidence type="ECO:0000313" key="10">
    <source>
        <dbReference type="Proteomes" id="UP000018211"/>
    </source>
</evidence>
<dbReference type="Proteomes" id="UP000018211">
    <property type="component" value="Unassembled WGS sequence"/>
</dbReference>
<evidence type="ECO:0000256" key="4">
    <source>
        <dbReference type="ARBA" id="ARBA00023277"/>
    </source>
</evidence>
<dbReference type="GO" id="GO:0008061">
    <property type="term" value="F:chitin binding"/>
    <property type="evidence" value="ECO:0007669"/>
    <property type="project" value="InterPro"/>
</dbReference>
<feature type="domain" description="GH18" evidence="8">
    <location>
        <begin position="523"/>
        <end position="847"/>
    </location>
</feature>
<dbReference type="EC" id="3.2.1.14" evidence="2"/>
<proteinExistence type="inferred from homology"/>
<evidence type="ECO:0000256" key="1">
    <source>
        <dbReference type="ARBA" id="ARBA00009121"/>
    </source>
</evidence>